<dbReference type="InterPro" id="IPR001478">
    <property type="entry name" value="PDZ"/>
</dbReference>
<dbReference type="GO" id="GO:0043197">
    <property type="term" value="C:dendritic spine"/>
    <property type="evidence" value="ECO:0007669"/>
    <property type="project" value="TreeGrafter"/>
</dbReference>
<evidence type="ECO:0000256" key="3">
    <source>
        <dbReference type="PROSITE-ProRule" id="PRU00192"/>
    </source>
</evidence>
<accession>U3IM53</accession>
<keyword evidence="8" id="KW-1185">Reference proteome</keyword>
<sequence length="1647" mass="179301">NRSCLSSSVVLRIESEKCLRLNPDVPVWVSKQRILCTLNHSLKDVLNYGLFQPAFNGRAGKFLDEERLLREYPLNPDTPVPYLEVAIYMHTHIYMHKLLEKGLDPNFHDPDTGECPLTAAAQLELGAEMIKALRNGGAHLDFRTREGMTALHKAVRCRNHAALLLQTLLDLGASPDYKDSRGLTPLYHSAMVGGDPYCCELLLHDYARLGCVDENGWQEIHQACRYGHVQHLEHLLFYGADMTAQNASGNTALHICALYNQESCARVLLFRGASKEIRNYNSQTAFQVAIIAGNFELAEIIKTHKESDVVPFRETPSYTKRRRILGAGGLSSPRMLQRSASDNNLKAESRASYSPVPSLRSLPPQLLVQMQEAAAGPRAPPRPGSARRGQPGGRPVQGALRPPGPPPAPHAAPAPLRGPKRKLYSAVPGRKFIVVKSYAPQGEGEIQLNRGEAVKVLSIGEGGFWEGTVKGRTGWFPAECVEEVQMRQYDPRQETREDRTKRLFRHYTVGSYDNFTSHSDYIIEEKTAVLQKREHEGFGFVLRGAKAETPIEEFTPTPAFPALQYLESVDVEGVAWRAGLRTGDFLIEVNGVNVVKVGHKQVVSLIRQGGNHLVMKVVSVSRKPESEEVVRKKAPPPPKRAPSTTLTLRSKSMTAELEELGKRRRGKLDEILAAAEPSLRADIVEADSRAATVKQRPTSRRITPAEISSLFERQGMAAHSGVLAGAEKPHVSLRKGIPRTKSVGEDEKLAASLLDGKFPRSTSMQDTVREGHGIPPPPQTAPPPPPSPYYFDTGPPPSFSPPPPPGRAYDTIRSSFKPSLEAKLHGLPQVISATEMYDQARTSIPYPERQKRARSMIILQDSSHLPVEPTEIPRPGPSATPPEKLKRKGRVIDNPYANMGQFNVSLFAPTKPQRKKSPLVKQLQVEDAQERAALSITGGFTREPSPTRRSHRLSGVEYQHHTGIAQVEATSIPFATAIAGVMKDRDRRLDEKRKSTVFLSVGAIEGSPPSSDMPSLQQSRSIDERLLGSRDVLLPSPVSALKPLISSSSSTFIHPLTGKPLDPNSPLALALAARERALSTQVPSRSPTPIHSPDSDRAAPLFVDIQTKEPERGELERARAETPVKEEKKQEDKKSMIISIVDTSQQKTAGLIMVHATSNGQDEVGLEVKEEKPAVPEACTEPAESPKAETQPSPVGKPPVSPASDKTLGQGSSEEEVEPYTVTLPPAQLSSSDEETREELAKIGLVPPPDEFANGVLVTTPGTPVSHLATPSTPSIPAAAVAPSTTGGTPSGKPSDAPVAPESAADSGVEEVDTRSSSDHHLETTSTISTVSSMSTLSSESGEPTDTYTSFADGQTFILEKPPVPPKPKLKSQLSKGPVTFRDPLLKQSSDSELISQQHAATLASASIGRPRYLFQRRSKLWGDPMESRPIHGADDDKPTVISELSSRLQQLNKDTRSLGEEPAGSTLDPGKKSPVVAARSLDPALLCYFISLIWTQMHITAIPYRPMSDAWSLLQALLSWETSGPELDDLSSVAFGDPSEIRHAMPHIPTNASSRLQVPPVFQQAVCLPVPTSPGGSRPPPQFLPRDVVLLQCPLCVETPSSSSPAPAALPCRDVRPCLLSCTHPATKRLAFFGSPAELNISHLFL</sequence>
<feature type="domain" description="SH3" evidence="5">
    <location>
        <begin position="427"/>
        <end position="486"/>
    </location>
</feature>
<evidence type="ECO:0000256" key="4">
    <source>
        <dbReference type="SAM" id="MobiDB-lite"/>
    </source>
</evidence>
<dbReference type="InterPro" id="IPR036770">
    <property type="entry name" value="Ankyrin_rpt-contain_sf"/>
</dbReference>
<feature type="region of interest" description="Disordered" evidence="4">
    <location>
        <begin position="866"/>
        <end position="885"/>
    </location>
</feature>
<feature type="compositionally biased region" description="Basic and acidic residues" evidence="4">
    <location>
        <begin position="1312"/>
        <end position="1323"/>
    </location>
</feature>
<dbReference type="InterPro" id="IPR036034">
    <property type="entry name" value="PDZ_sf"/>
</dbReference>
<proteinExistence type="predicted"/>
<keyword evidence="2" id="KW-0040">ANK repeat</keyword>
<feature type="repeat" description="ANK" evidence="2">
    <location>
        <begin position="146"/>
        <end position="180"/>
    </location>
</feature>
<dbReference type="Pfam" id="PF12796">
    <property type="entry name" value="Ank_2"/>
    <property type="match status" value="2"/>
</dbReference>
<dbReference type="FunFam" id="2.30.30.40:FF:000025">
    <property type="entry name" value="SH3 and multiple ankyrin repeat domains protein 2"/>
    <property type="match status" value="1"/>
</dbReference>
<dbReference type="GO" id="GO:0030160">
    <property type="term" value="F:synaptic receptor adaptor activity"/>
    <property type="evidence" value="ECO:0007669"/>
    <property type="project" value="TreeGrafter"/>
</dbReference>
<dbReference type="Proteomes" id="UP000016666">
    <property type="component" value="Chromosome 1"/>
</dbReference>
<dbReference type="FunFam" id="2.30.42.10:FF:000018">
    <property type="entry name" value="SH3 and multiple ankyrin repeat domains protein 2"/>
    <property type="match status" value="1"/>
</dbReference>
<feature type="region of interest" description="Disordered" evidence="4">
    <location>
        <begin position="1454"/>
        <end position="1475"/>
    </location>
</feature>
<dbReference type="Pfam" id="PF17820">
    <property type="entry name" value="PDZ_6"/>
    <property type="match status" value="1"/>
</dbReference>
<dbReference type="PANTHER" id="PTHR24135:SF4">
    <property type="entry name" value="SH3 AND MULTIPLE ANKYRIN REPEAT DOMAINS PROTEIN 3"/>
    <property type="match status" value="1"/>
</dbReference>
<feature type="domain" description="PDZ" evidence="6">
    <location>
        <begin position="527"/>
        <end position="621"/>
    </location>
</feature>
<feature type="compositionally biased region" description="Low complexity" evidence="4">
    <location>
        <begin position="1269"/>
        <end position="1286"/>
    </location>
</feature>
<dbReference type="InterPro" id="IPR002110">
    <property type="entry name" value="Ankyrin_rpt"/>
</dbReference>
<dbReference type="Gene3D" id="3.10.20.90">
    <property type="entry name" value="Phosphatidylinositol 3-kinase Catalytic Subunit, Chain A, domain 1"/>
    <property type="match status" value="1"/>
</dbReference>
<dbReference type="SMART" id="SM00228">
    <property type="entry name" value="PDZ"/>
    <property type="match status" value="1"/>
</dbReference>
<dbReference type="SUPFAM" id="SSF50156">
    <property type="entry name" value="PDZ domain-like"/>
    <property type="match status" value="1"/>
</dbReference>
<feature type="compositionally biased region" description="Low complexity" evidence="4">
    <location>
        <begin position="384"/>
        <end position="401"/>
    </location>
</feature>
<reference evidence="7 8" key="1">
    <citation type="submission" date="2017-10" db="EMBL/GenBank/DDBJ databases">
        <title>A new Pekin duck reference genome.</title>
        <authorList>
            <person name="Hou Z.-C."/>
            <person name="Zhou Z.-K."/>
            <person name="Zhu F."/>
            <person name="Hou S.-S."/>
        </authorList>
    </citation>
    <scope>NUCLEOTIDE SEQUENCE [LARGE SCALE GENOMIC DNA]</scope>
</reference>
<feature type="compositionally biased region" description="Polar residues" evidence="4">
    <location>
        <begin position="1079"/>
        <end position="1089"/>
    </location>
</feature>
<feature type="compositionally biased region" description="Basic and acidic residues" evidence="4">
    <location>
        <begin position="1106"/>
        <end position="1134"/>
    </location>
</feature>
<dbReference type="Gene3D" id="2.30.30.40">
    <property type="entry name" value="SH3 Domains"/>
    <property type="match status" value="1"/>
</dbReference>
<dbReference type="CDD" id="cd06746">
    <property type="entry name" value="PDZ_SHANK1_3-like"/>
    <property type="match status" value="1"/>
</dbReference>
<dbReference type="SUPFAM" id="SSF50044">
    <property type="entry name" value="SH3-domain"/>
    <property type="match status" value="1"/>
</dbReference>
<evidence type="ECO:0000313" key="7">
    <source>
        <dbReference type="Ensembl" id="ENSAPLP00000008325.2"/>
    </source>
</evidence>
<feature type="region of interest" description="Disordered" evidence="4">
    <location>
        <begin position="1171"/>
        <end position="1350"/>
    </location>
</feature>
<reference evidence="7" key="2">
    <citation type="submission" date="2025-08" db="UniProtKB">
        <authorList>
            <consortium name="Ensembl"/>
        </authorList>
    </citation>
    <scope>IDENTIFICATION</scope>
</reference>
<name>U3IM53_ANAPP</name>
<dbReference type="FunFam" id="3.10.20.90:FF:000029">
    <property type="entry name" value="SH3 and multiple ankyrin repeat domains protein 1"/>
    <property type="match status" value="1"/>
</dbReference>
<dbReference type="InterPro" id="IPR001452">
    <property type="entry name" value="SH3_domain"/>
</dbReference>
<dbReference type="PROSITE" id="PS50002">
    <property type="entry name" value="SH3"/>
    <property type="match status" value="1"/>
</dbReference>
<feature type="repeat" description="ANK" evidence="2">
    <location>
        <begin position="215"/>
        <end position="247"/>
    </location>
</feature>
<dbReference type="GO" id="GO:0014069">
    <property type="term" value="C:postsynaptic density"/>
    <property type="evidence" value="ECO:0007669"/>
    <property type="project" value="TreeGrafter"/>
</dbReference>
<dbReference type="Gene3D" id="2.30.42.10">
    <property type="match status" value="1"/>
</dbReference>
<dbReference type="FunFam" id="1.25.40.20:FF:000048">
    <property type="entry name" value="SH3 and multiple ankyrin repeat domains protein 3"/>
    <property type="match status" value="1"/>
</dbReference>
<dbReference type="STRING" id="8840.ENSAPLP00000008325"/>
<dbReference type="Gene3D" id="1.25.40.20">
    <property type="entry name" value="Ankyrin repeat-containing domain"/>
    <property type="match status" value="2"/>
</dbReference>
<dbReference type="OMA" id="QLEFCAE"/>
<evidence type="ECO:0000313" key="8">
    <source>
        <dbReference type="Proteomes" id="UP000016666"/>
    </source>
</evidence>
<feature type="region of interest" description="Disordered" evidence="4">
    <location>
        <begin position="372"/>
        <end position="421"/>
    </location>
</feature>
<feature type="region of interest" description="Disordered" evidence="4">
    <location>
        <begin position="625"/>
        <end position="645"/>
    </location>
</feature>
<evidence type="ECO:0000259" key="6">
    <source>
        <dbReference type="PROSITE" id="PS50106"/>
    </source>
</evidence>
<dbReference type="PANTHER" id="PTHR24135">
    <property type="entry name" value="SH3 AND MULTIPLE ANKYRIN REPEAT DOMAINS PROTEIN"/>
    <property type="match status" value="1"/>
</dbReference>
<feature type="region of interest" description="Disordered" evidence="4">
    <location>
        <begin position="1079"/>
        <end position="1134"/>
    </location>
</feature>
<dbReference type="PROSITE" id="PS50088">
    <property type="entry name" value="ANK_REPEAT"/>
    <property type="match status" value="3"/>
</dbReference>
<dbReference type="InterPro" id="IPR041489">
    <property type="entry name" value="PDZ_6"/>
</dbReference>
<evidence type="ECO:0000256" key="2">
    <source>
        <dbReference type="PROSITE-ProRule" id="PRU00023"/>
    </source>
</evidence>
<evidence type="ECO:0000256" key="1">
    <source>
        <dbReference type="ARBA" id="ARBA00022443"/>
    </source>
</evidence>
<dbReference type="SUPFAM" id="SSF48403">
    <property type="entry name" value="Ankyrin repeat"/>
    <property type="match status" value="1"/>
</dbReference>
<feature type="region of interest" description="Disordered" evidence="4">
    <location>
        <begin position="751"/>
        <end position="810"/>
    </location>
</feature>
<dbReference type="Pfam" id="PF07653">
    <property type="entry name" value="SH3_2"/>
    <property type="match status" value="1"/>
</dbReference>
<gene>
    <name evidence="7" type="primary">SHANK3</name>
</gene>
<feature type="compositionally biased region" description="Pro residues" evidence="4">
    <location>
        <begin position="774"/>
        <end position="806"/>
    </location>
</feature>
<dbReference type="PROSITE" id="PS50106">
    <property type="entry name" value="PDZ"/>
    <property type="match status" value="1"/>
</dbReference>
<feature type="compositionally biased region" description="Pro residues" evidence="4">
    <location>
        <begin position="402"/>
        <end position="412"/>
    </location>
</feature>
<dbReference type="InterPro" id="IPR051569">
    <property type="entry name" value="SHANK"/>
</dbReference>
<keyword evidence="1 3" id="KW-0728">SH3 domain</keyword>
<dbReference type="SMART" id="SM00326">
    <property type="entry name" value="SH3"/>
    <property type="match status" value="1"/>
</dbReference>
<feature type="compositionally biased region" description="Low complexity" evidence="4">
    <location>
        <begin position="1324"/>
        <end position="1341"/>
    </location>
</feature>
<dbReference type="InterPro" id="IPR036028">
    <property type="entry name" value="SH3-like_dom_sf"/>
</dbReference>
<dbReference type="GO" id="GO:0035255">
    <property type="term" value="F:ionotropic glutamate receptor binding"/>
    <property type="evidence" value="ECO:0007669"/>
    <property type="project" value="TreeGrafter"/>
</dbReference>
<organism evidence="7 8">
    <name type="scientific">Anas platyrhynchos platyrhynchos</name>
    <name type="common">Northern mallard</name>
    <dbReference type="NCBI Taxonomy" id="8840"/>
    <lineage>
        <taxon>Eukaryota</taxon>
        <taxon>Metazoa</taxon>
        <taxon>Chordata</taxon>
        <taxon>Craniata</taxon>
        <taxon>Vertebrata</taxon>
        <taxon>Euteleostomi</taxon>
        <taxon>Archelosauria</taxon>
        <taxon>Archosauria</taxon>
        <taxon>Dinosauria</taxon>
        <taxon>Saurischia</taxon>
        <taxon>Theropoda</taxon>
        <taxon>Coelurosauria</taxon>
        <taxon>Aves</taxon>
        <taxon>Neognathae</taxon>
        <taxon>Galloanserae</taxon>
        <taxon>Anseriformes</taxon>
        <taxon>Anatidae</taxon>
        <taxon>Anatinae</taxon>
        <taxon>Anas</taxon>
    </lineage>
</organism>
<dbReference type="PROSITE" id="PS50297">
    <property type="entry name" value="ANK_REP_REGION"/>
    <property type="match status" value="3"/>
</dbReference>
<dbReference type="GO" id="GO:0045211">
    <property type="term" value="C:postsynaptic membrane"/>
    <property type="evidence" value="ECO:0007669"/>
    <property type="project" value="TreeGrafter"/>
</dbReference>
<dbReference type="SMART" id="SM00248">
    <property type="entry name" value="ANK"/>
    <property type="match status" value="5"/>
</dbReference>
<feature type="repeat" description="ANK" evidence="2">
    <location>
        <begin position="248"/>
        <end position="280"/>
    </location>
</feature>
<reference evidence="7" key="3">
    <citation type="submission" date="2025-09" db="UniProtKB">
        <authorList>
            <consortium name="Ensembl"/>
        </authorList>
    </citation>
    <scope>IDENTIFICATION</scope>
</reference>
<dbReference type="Ensembl" id="ENSAPLT00000009001.2">
    <property type="protein sequence ID" value="ENSAPLP00000008325.2"/>
    <property type="gene ID" value="ENSAPLG00000008650.2"/>
</dbReference>
<protein>
    <submittedName>
        <fullName evidence="7">SH3 and multiple ankyrin repeat domains 3</fullName>
    </submittedName>
</protein>
<feature type="region of interest" description="Disordered" evidence="4">
    <location>
        <begin position="323"/>
        <end position="359"/>
    </location>
</feature>
<evidence type="ECO:0000259" key="5">
    <source>
        <dbReference type="PROSITE" id="PS50002"/>
    </source>
</evidence>
<dbReference type="GeneTree" id="ENSGT00940000153561"/>